<organism evidence="2 3">
    <name type="scientific">Dorcoceras hygrometricum</name>
    <dbReference type="NCBI Taxonomy" id="472368"/>
    <lineage>
        <taxon>Eukaryota</taxon>
        <taxon>Viridiplantae</taxon>
        <taxon>Streptophyta</taxon>
        <taxon>Embryophyta</taxon>
        <taxon>Tracheophyta</taxon>
        <taxon>Spermatophyta</taxon>
        <taxon>Magnoliopsida</taxon>
        <taxon>eudicotyledons</taxon>
        <taxon>Gunneridae</taxon>
        <taxon>Pentapetalae</taxon>
        <taxon>asterids</taxon>
        <taxon>lamiids</taxon>
        <taxon>Lamiales</taxon>
        <taxon>Gesneriaceae</taxon>
        <taxon>Didymocarpoideae</taxon>
        <taxon>Trichosporeae</taxon>
        <taxon>Loxocarpinae</taxon>
        <taxon>Dorcoceras</taxon>
    </lineage>
</organism>
<dbReference type="Proteomes" id="UP000250235">
    <property type="component" value="Unassembled WGS sequence"/>
</dbReference>
<feature type="compositionally biased region" description="Basic and acidic residues" evidence="1">
    <location>
        <begin position="100"/>
        <end position="115"/>
    </location>
</feature>
<evidence type="ECO:0000313" key="2">
    <source>
        <dbReference type="EMBL" id="KZV34493.1"/>
    </source>
</evidence>
<dbReference type="EMBL" id="KV005050">
    <property type="protein sequence ID" value="KZV34493.1"/>
    <property type="molecule type" value="Genomic_DNA"/>
</dbReference>
<evidence type="ECO:0000256" key="1">
    <source>
        <dbReference type="SAM" id="MobiDB-lite"/>
    </source>
</evidence>
<protein>
    <submittedName>
        <fullName evidence="2">Putative amino acid permease 7</fullName>
    </submittedName>
</protein>
<feature type="region of interest" description="Disordered" evidence="1">
    <location>
        <begin position="19"/>
        <end position="115"/>
    </location>
</feature>
<dbReference type="AlphaFoldDB" id="A0A2Z7BJ75"/>
<name>A0A2Z7BJ75_9LAMI</name>
<accession>A0A2Z7BJ75</accession>
<reference evidence="2 3" key="1">
    <citation type="journal article" date="2015" name="Proc. Natl. Acad. Sci. U.S.A.">
        <title>The resurrection genome of Boea hygrometrica: A blueprint for survival of dehydration.</title>
        <authorList>
            <person name="Xiao L."/>
            <person name="Yang G."/>
            <person name="Zhang L."/>
            <person name="Yang X."/>
            <person name="Zhao S."/>
            <person name="Ji Z."/>
            <person name="Zhou Q."/>
            <person name="Hu M."/>
            <person name="Wang Y."/>
            <person name="Chen M."/>
            <person name="Xu Y."/>
            <person name="Jin H."/>
            <person name="Xiao X."/>
            <person name="Hu G."/>
            <person name="Bao F."/>
            <person name="Hu Y."/>
            <person name="Wan P."/>
            <person name="Li L."/>
            <person name="Deng X."/>
            <person name="Kuang T."/>
            <person name="Xiang C."/>
            <person name="Zhu J.K."/>
            <person name="Oliver M.J."/>
            <person name="He Y."/>
        </authorList>
    </citation>
    <scope>NUCLEOTIDE SEQUENCE [LARGE SCALE GENOMIC DNA]</scope>
    <source>
        <strain evidence="3">cv. XS01</strain>
    </source>
</reference>
<feature type="compositionally biased region" description="Basic and acidic residues" evidence="1">
    <location>
        <begin position="50"/>
        <end position="68"/>
    </location>
</feature>
<gene>
    <name evidence="2" type="ORF">F511_17093</name>
</gene>
<feature type="compositionally biased region" description="Basic and acidic residues" evidence="1">
    <location>
        <begin position="30"/>
        <end position="41"/>
    </location>
</feature>
<feature type="compositionally biased region" description="Low complexity" evidence="1">
    <location>
        <begin position="88"/>
        <end position="99"/>
    </location>
</feature>
<keyword evidence="3" id="KW-1185">Reference proteome</keyword>
<feature type="region of interest" description="Disordered" evidence="1">
    <location>
        <begin position="150"/>
        <end position="175"/>
    </location>
</feature>
<proteinExistence type="predicted"/>
<evidence type="ECO:0000313" key="3">
    <source>
        <dbReference type="Proteomes" id="UP000250235"/>
    </source>
</evidence>
<sequence>MQTLTNRTHAVAPLCDHAPSAFRPLTSSHRCPEARRQDHPRVRPSPLDTAMDRDVSHNARSKREKEAVRVAPTLQRVWFMARPRGDPSRSQSSKAQAQSLEDRIQSSEEENKGLQAEVKKLQGEFRANGYSESEHPTLFLDVEQALVDMPEEDEGNPGFTAGRGFNPAGGAPGGG</sequence>